<comment type="caution">
    <text evidence="6">The sequence shown here is derived from an EMBL/GenBank/DDBJ whole genome shotgun (WGS) entry which is preliminary data.</text>
</comment>
<evidence type="ECO:0000256" key="2">
    <source>
        <dbReference type="ARBA" id="ARBA00022723"/>
    </source>
</evidence>
<dbReference type="EMBL" id="JAAQHG020000047">
    <property type="protein sequence ID" value="KAL1582628.1"/>
    <property type="molecule type" value="Genomic_DNA"/>
</dbReference>
<sequence length="702" mass="78634">MEGGRALLSCALCRQRKLKCDRNVPCSNCIARKTTCVFSPQSRNRILGARTEAKQQFDSRIRRLEQLVNSMVSQSSQSQSPGSTNRDERIKKSVTGSSNGPESEAEIESGRIVSSNDQTIYVSGAHWASICYEVADIREHFDRSNQEDPANVLGSDQANGPMLLEGLGPAPDIESILSDMPPQDITNKLVSRYFNGAEFPVVILHTPTFEQEYRNFWLRPEKAPIPWIGLLFGVLSMGVFLCRRSAEGLPEALGPAGDAMDAFHRRCTQCLVLSKYFTTPGPYTIEALLVSQQLEFLRSKDARLGVWLMGGVVIRLALRMGYHRDPVHYPRISVFDGEMRRRVWALIIQLDALTSYQLGLPAMIQDLHCDTKPPRNLLDEDFGPDSAQLPPSRPESEVTPVLYTVNKAKLSACFRDIFSRVSLGGTEDYMEIMALHHRLCAAKDSISPRLRMSSFQDAVPVPPHLLLRRITLDLLFHKTMCMLHRRHMTKSFQEPKFTFSRSSCVEAAMAILAMQSDILDEEKYGYLFRESKGLLSSLEQTDFILAGTIICLELSSRSVQSNNLSQRHDSGAAGNGFSDEELIKALQTTLYHLGEMKGASAECQQAFEIVSILARKLGRWNDYHEVEQHAASSLSGTSDLDWSTANEAPAQTPQNPQVTNALSPNAQFERSTFEGIESFLENPENADWEFWEAIMRNSPPRD</sequence>
<dbReference type="RefSeq" id="XP_069225735.1">
    <property type="nucleotide sequence ID" value="XM_069377121.1"/>
</dbReference>
<dbReference type="GO" id="GO:0005634">
    <property type="term" value="C:nucleus"/>
    <property type="evidence" value="ECO:0007669"/>
    <property type="project" value="UniProtKB-SubCell"/>
</dbReference>
<evidence type="ECO:0000313" key="7">
    <source>
        <dbReference type="Proteomes" id="UP000803884"/>
    </source>
</evidence>
<dbReference type="GO" id="GO:0003677">
    <property type="term" value="F:DNA binding"/>
    <property type="evidence" value="ECO:0007669"/>
    <property type="project" value="InterPro"/>
</dbReference>
<dbReference type="SMART" id="SM00066">
    <property type="entry name" value="GAL4"/>
    <property type="match status" value="1"/>
</dbReference>
<accession>A0AB34KDD2</accession>
<evidence type="ECO:0000313" key="6">
    <source>
        <dbReference type="EMBL" id="KAL1582628.1"/>
    </source>
</evidence>
<dbReference type="PANTHER" id="PTHR31001">
    <property type="entry name" value="UNCHARACTERIZED TRANSCRIPTIONAL REGULATORY PROTEIN"/>
    <property type="match status" value="1"/>
</dbReference>
<dbReference type="Pfam" id="PF00172">
    <property type="entry name" value="Zn_clus"/>
    <property type="match status" value="1"/>
</dbReference>
<evidence type="ECO:0000259" key="5">
    <source>
        <dbReference type="PROSITE" id="PS50048"/>
    </source>
</evidence>
<gene>
    <name evidence="6" type="ORF">WHR41_08517</name>
</gene>
<dbReference type="AlphaFoldDB" id="A0AB34KDD2"/>
<dbReference type="PROSITE" id="PS00463">
    <property type="entry name" value="ZN2_CY6_FUNGAL_1"/>
    <property type="match status" value="1"/>
</dbReference>
<dbReference type="CDD" id="cd00067">
    <property type="entry name" value="GAL4"/>
    <property type="match status" value="1"/>
</dbReference>
<keyword evidence="3" id="KW-0539">Nucleus</keyword>
<dbReference type="GO" id="GO:0000981">
    <property type="term" value="F:DNA-binding transcription factor activity, RNA polymerase II-specific"/>
    <property type="evidence" value="ECO:0007669"/>
    <property type="project" value="InterPro"/>
</dbReference>
<dbReference type="InterPro" id="IPR007219">
    <property type="entry name" value="XnlR_reg_dom"/>
</dbReference>
<dbReference type="SMART" id="SM00906">
    <property type="entry name" value="Fungal_trans"/>
    <property type="match status" value="1"/>
</dbReference>
<dbReference type="Pfam" id="PF04082">
    <property type="entry name" value="Fungal_trans"/>
    <property type="match status" value="1"/>
</dbReference>
<organism evidence="6 7">
    <name type="scientific">Cladosporium halotolerans</name>
    <dbReference type="NCBI Taxonomy" id="1052096"/>
    <lineage>
        <taxon>Eukaryota</taxon>
        <taxon>Fungi</taxon>
        <taxon>Dikarya</taxon>
        <taxon>Ascomycota</taxon>
        <taxon>Pezizomycotina</taxon>
        <taxon>Dothideomycetes</taxon>
        <taxon>Dothideomycetidae</taxon>
        <taxon>Cladosporiales</taxon>
        <taxon>Cladosporiaceae</taxon>
        <taxon>Cladosporium</taxon>
    </lineage>
</organism>
<comment type="subcellular location">
    <subcellularLocation>
        <location evidence="1">Nucleus</location>
    </subcellularLocation>
</comment>
<evidence type="ECO:0000256" key="4">
    <source>
        <dbReference type="SAM" id="MobiDB-lite"/>
    </source>
</evidence>
<dbReference type="GeneID" id="96009959"/>
<feature type="region of interest" description="Disordered" evidence="4">
    <location>
        <begin position="634"/>
        <end position="661"/>
    </location>
</feature>
<proteinExistence type="predicted"/>
<reference evidence="6 7" key="1">
    <citation type="journal article" date="2020" name="Microbiol. Resour. Announc.">
        <title>Draft Genome Sequence of a Cladosporium Species Isolated from the Mesophotic Ascidian Didemnum maculosum.</title>
        <authorList>
            <person name="Gioti A."/>
            <person name="Siaperas R."/>
            <person name="Nikolaivits E."/>
            <person name="Le Goff G."/>
            <person name="Ouazzani J."/>
            <person name="Kotoulas G."/>
            <person name="Topakas E."/>
        </authorList>
    </citation>
    <scope>NUCLEOTIDE SEQUENCE [LARGE SCALE GENOMIC DNA]</scope>
    <source>
        <strain evidence="6 7">TM138-S3</strain>
    </source>
</reference>
<protein>
    <recommendedName>
        <fullName evidence="5">Zn(2)-C6 fungal-type domain-containing protein</fullName>
    </recommendedName>
</protein>
<dbReference type="InterPro" id="IPR036864">
    <property type="entry name" value="Zn2-C6_fun-type_DNA-bd_sf"/>
</dbReference>
<name>A0AB34KDD2_9PEZI</name>
<dbReference type="PANTHER" id="PTHR31001:SF49">
    <property type="entry name" value="ZN(II)2CYS6 TRANSCRIPTION FACTOR (EUROFUNG)"/>
    <property type="match status" value="1"/>
</dbReference>
<keyword evidence="7" id="KW-1185">Reference proteome</keyword>
<feature type="region of interest" description="Disordered" evidence="4">
    <location>
        <begin position="69"/>
        <end position="111"/>
    </location>
</feature>
<dbReference type="GO" id="GO:0006351">
    <property type="term" value="P:DNA-templated transcription"/>
    <property type="evidence" value="ECO:0007669"/>
    <property type="project" value="InterPro"/>
</dbReference>
<dbReference type="InterPro" id="IPR050613">
    <property type="entry name" value="Sec_Metabolite_Reg"/>
</dbReference>
<dbReference type="Gene3D" id="4.10.240.10">
    <property type="entry name" value="Zn(2)-C6 fungal-type DNA-binding domain"/>
    <property type="match status" value="1"/>
</dbReference>
<dbReference type="InterPro" id="IPR001138">
    <property type="entry name" value="Zn2Cys6_DnaBD"/>
</dbReference>
<dbReference type="Proteomes" id="UP000803884">
    <property type="component" value="Unassembled WGS sequence"/>
</dbReference>
<keyword evidence="2" id="KW-0479">Metal-binding</keyword>
<evidence type="ECO:0000256" key="1">
    <source>
        <dbReference type="ARBA" id="ARBA00004123"/>
    </source>
</evidence>
<dbReference type="CDD" id="cd12148">
    <property type="entry name" value="fungal_TF_MHR"/>
    <property type="match status" value="1"/>
</dbReference>
<dbReference type="SUPFAM" id="SSF57701">
    <property type="entry name" value="Zn2/Cys6 DNA-binding domain"/>
    <property type="match status" value="1"/>
</dbReference>
<feature type="domain" description="Zn(2)-C6 fungal-type" evidence="5">
    <location>
        <begin position="9"/>
        <end position="38"/>
    </location>
</feature>
<dbReference type="GO" id="GO:0008270">
    <property type="term" value="F:zinc ion binding"/>
    <property type="evidence" value="ECO:0007669"/>
    <property type="project" value="InterPro"/>
</dbReference>
<evidence type="ECO:0000256" key="3">
    <source>
        <dbReference type="ARBA" id="ARBA00023242"/>
    </source>
</evidence>
<dbReference type="PROSITE" id="PS50048">
    <property type="entry name" value="ZN2_CY6_FUNGAL_2"/>
    <property type="match status" value="1"/>
</dbReference>